<dbReference type="InterPro" id="IPR022278">
    <property type="entry name" value="Pser_aminoTfrase"/>
</dbReference>
<dbReference type="PANTHER" id="PTHR43247">
    <property type="entry name" value="PHOSPHOSERINE AMINOTRANSFERASE"/>
    <property type="match status" value="1"/>
</dbReference>
<evidence type="ECO:0000256" key="1">
    <source>
        <dbReference type="ARBA" id="ARBA00004915"/>
    </source>
</evidence>
<evidence type="ECO:0000256" key="7">
    <source>
        <dbReference type="ARBA" id="ARBA00022898"/>
    </source>
</evidence>
<keyword evidence="9 12" id="KW-0718">Serine biosynthesis</keyword>
<feature type="binding site" evidence="12">
    <location>
        <position position="190"/>
    </location>
    <ligand>
        <name>pyridoxal 5'-phosphate</name>
        <dbReference type="ChEBI" id="CHEBI:597326"/>
    </ligand>
</feature>
<dbReference type="InterPro" id="IPR000192">
    <property type="entry name" value="Aminotrans_V_dom"/>
</dbReference>
<sequence>MINFNAGPAALPLEVLQQASEAVIDYNRSGLSILEIPHRGKLFDDILEESKVLVKELCGLGDDYDVLWLQGGGRLQFAMIPMNFLAENATAGYVDSGHWSTEAMEYAAYYGKVKTLSTSKEYNYTQLPNWPSLKGEDLSYVHFTSNNTIYGSQWPEIPKSEIPLISDMSSDIFSCRRDYTNCALFYAVAQKNLGAVGNTLVAIRKDMTERIVRSVPPMLSFKEQVAKKSVLNTAPVFPIYVSLLMLRWIIDKGIDAIAQDTNTKASLLYNEIDRNTLFTGIVKKEDRSKMNVVFLGKDKKMEQQFLEFCEENDVTGIAGHRSVGAFRVSLYNAISVANVQTLISLMQDFEKNYQ</sequence>
<comment type="pathway">
    <text evidence="1 12">Cofactor biosynthesis; pyridoxine 5'-phosphate biosynthesis; pyridoxine 5'-phosphate from D-erythrose 4-phosphate: step 3/5.</text>
</comment>
<feature type="binding site" evidence="12">
    <location>
        <begin position="232"/>
        <end position="233"/>
    </location>
    <ligand>
        <name>pyridoxal 5'-phosphate</name>
        <dbReference type="ChEBI" id="CHEBI:597326"/>
    </ligand>
</feature>
<feature type="domain" description="Aminotransferase class V" evidence="13">
    <location>
        <begin position="3"/>
        <end position="342"/>
    </location>
</feature>
<dbReference type="PIRSF" id="PIRSF000525">
    <property type="entry name" value="SerC"/>
    <property type="match status" value="1"/>
</dbReference>
<dbReference type="InterPro" id="IPR015421">
    <property type="entry name" value="PyrdxlP-dep_Trfase_major"/>
</dbReference>
<comment type="catalytic activity">
    <reaction evidence="11 12">
        <text>O-phospho-L-serine + 2-oxoglutarate = 3-phosphooxypyruvate + L-glutamate</text>
        <dbReference type="Rhea" id="RHEA:14329"/>
        <dbReference type="ChEBI" id="CHEBI:16810"/>
        <dbReference type="ChEBI" id="CHEBI:18110"/>
        <dbReference type="ChEBI" id="CHEBI:29985"/>
        <dbReference type="ChEBI" id="CHEBI:57524"/>
        <dbReference type="EC" id="2.6.1.52"/>
    </reaction>
</comment>
<evidence type="ECO:0000256" key="10">
    <source>
        <dbReference type="ARBA" id="ARBA00047630"/>
    </source>
</evidence>
<dbReference type="GO" id="GO:0005737">
    <property type="term" value="C:cytoplasm"/>
    <property type="evidence" value="ECO:0007669"/>
    <property type="project" value="UniProtKB-SubCell"/>
</dbReference>
<evidence type="ECO:0000256" key="4">
    <source>
        <dbReference type="ARBA" id="ARBA00022576"/>
    </source>
</evidence>
<comment type="similarity">
    <text evidence="3 12">Belongs to the class-V pyridoxal-phosphate-dependent aminotransferase family. SerC subfamily.</text>
</comment>
<comment type="pathway">
    <text evidence="2 12">Amino-acid biosynthesis; L-serine biosynthesis; L-serine from 3-phospho-D-glycerate: step 2/3.</text>
</comment>
<dbReference type="GO" id="GO:0006564">
    <property type="term" value="P:L-serine biosynthetic process"/>
    <property type="evidence" value="ECO:0007669"/>
    <property type="project" value="UniProtKB-UniRule"/>
</dbReference>
<feature type="binding site" evidence="12">
    <location>
        <position position="39"/>
    </location>
    <ligand>
        <name>L-glutamate</name>
        <dbReference type="ChEBI" id="CHEBI:29985"/>
    </ligand>
</feature>
<protein>
    <recommendedName>
        <fullName evidence="12">Phosphoserine aminotransferase</fullName>
        <ecNumber evidence="12">2.6.1.52</ecNumber>
    </recommendedName>
    <alternativeName>
        <fullName evidence="12">Phosphohydroxythreonine aminotransferase</fullName>
        <shortName evidence="12">PSAT</shortName>
    </alternativeName>
</protein>
<evidence type="ECO:0000256" key="12">
    <source>
        <dbReference type="HAMAP-Rule" id="MF_00160"/>
    </source>
</evidence>
<dbReference type="AlphaFoldDB" id="A0A2W2AKX4"/>
<gene>
    <name evidence="12" type="primary">serC</name>
    <name evidence="14" type="ORF">DN068_11045</name>
</gene>
<dbReference type="FunFam" id="3.40.640.10:FF:000010">
    <property type="entry name" value="Phosphoserine aminotransferase"/>
    <property type="match status" value="1"/>
</dbReference>
<name>A0A2W2AKX4_9BACT</name>
<keyword evidence="4 12" id="KW-0032">Aminotransferase</keyword>
<evidence type="ECO:0000256" key="5">
    <source>
        <dbReference type="ARBA" id="ARBA00022605"/>
    </source>
</evidence>
<feature type="modified residue" description="N6-(pyridoxal phosphate)lysine" evidence="12">
    <location>
        <position position="191"/>
    </location>
</feature>
<dbReference type="NCBIfam" id="NF003764">
    <property type="entry name" value="PRK05355.1"/>
    <property type="match status" value="1"/>
</dbReference>
<dbReference type="PANTHER" id="PTHR43247:SF1">
    <property type="entry name" value="PHOSPHOSERINE AMINOTRANSFERASE"/>
    <property type="match status" value="1"/>
</dbReference>
<dbReference type="Gene3D" id="3.40.640.10">
    <property type="entry name" value="Type I PLP-dependent aspartate aminotransferase-like (Major domain)"/>
    <property type="match status" value="1"/>
</dbReference>
<dbReference type="SUPFAM" id="SSF53383">
    <property type="entry name" value="PLP-dependent transferases"/>
    <property type="match status" value="1"/>
</dbReference>
<keyword evidence="7 12" id="KW-0663">Pyridoxal phosphate</keyword>
<organism evidence="14 15">
    <name type="scientific">Taibaiella soli</name>
    <dbReference type="NCBI Taxonomy" id="1649169"/>
    <lineage>
        <taxon>Bacteria</taxon>
        <taxon>Pseudomonadati</taxon>
        <taxon>Bacteroidota</taxon>
        <taxon>Chitinophagia</taxon>
        <taxon>Chitinophagales</taxon>
        <taxon>Chitinophagaceae</taxon>
        <taxon>Taibaiella</taxon>
    </lineage>
</organism>
<dbReference type="Pfam" id="PF00266">
    <property type="entry name" value="Aminotran_5"/>
    <property type="match status" value="1"/>
</dbReference>
<evidence type="ECO:0000256" key="6">
    <source>
        <dbReference type="ARBA" id="ARBA00022679"/>
    </source>
</evidence>
<proteinExistence type="inferred from homology"/>
<evidence type="ECO:0000256" key="2">
    <source>
        <dbReference type="ARBA" id="ARBA00005099"/>
    </source>
</evidence>
<keyword evidence="12" id="KW-0963">Cytoplasm</keyword>
<dbReference type="GO" id="GO:0004648">
    <property type="term" value="F:O-phospho-L-serine:2-oxoglutarate aminotransferase activity"/>
    <property type="evidence" value="ECO:0007669"/>
    <property type="project" value="UniProtKB-UniRule"/>
</dbReference>
<feature type="binding site" evidence="12">
    <location>
        <position position="167"/>
    </location>
    <ligand>
        <name>pyridoxal 5'-phosphate</name>
        <dbReference type="ChEBI" id="CHEBI:597326"/>
    </ligand>
</feature>
<dbReference type="HAMAP" id="MF_00160">
    <property type="entry name" value="SerC_aminotrans_5"/>
    <property type="match status" value="1"/>
</dbReference>
<evidence type="ECO:0000256" key="9">
    <source>
        <dbReference type="ARBA" id="ARBA00023299"/>
    </source>
</evidence>
<dbReference type="InterPro" id="IPR015424">
    <property type="entry name" value="PyrdxlP-dep_Trfase"/>
</dbReference>
<dbReference type="InterPro" id="IPR015422">
    <property type="entry name" value="PyrdxlP-dep_Trfase_small"/>
</dbReference>
<reference evidence="14 15" key="1">
    <citation type="submission" date="2018-06" db="EMBL/GenBank/DDBJ databases">
        <title>Mucibacter soli gen. nov., sp. nov., a new member of the family Chitinophagaceae producing mucin.</title>
        <authorList>
            <person name="Kim M.-K."/>
            <person name="Park S."/>
            <person name="Kim T.-S."/>
            <person name="Joung Y."/>
            <person name="Han J.-H."/>
            <person name="Kim S.B."/>
        </authorList>
    </citation>
    <scope>NUCLEOTIDE SEQUENCE [LARGE SCALE GENOMIC DNA]</scope>
    <source>
        <strain evidence="14 15">R1-15</strain>
    </source>
</reference>
<keyword evidence="5 12" id="KW-0028">Amino-acid biosynthesis</keyword>
<comment type="caution">
    <text evidence="14">The sequence shown here is derived from an EMBL/GenBank/DDBJ whole genome shotgun (WGS) entry which is preliminary data.</text>
</comment>
<dbReference type="EC" id="2.6.1.52" evidence="12"/>
<dbReference type="RefSeq" id="WP_110998972.1">
    <property type="nucleotide sequence ID" value="NZ_QKTW01000016.1"/>
</dbReference>
<comment type="subunit">
    <text evidence="12">Homodimer.</text>
</comment>
<comment type="catalytic activity">
    <reaction evidence="10 12">
        <text>4-(phosphooxy)-L-threonine + 2-oxoglutarate = (R)-3-hydroxy-2-oxo-4-phosphooxybutanoate + L-glutamate</text>
        <dbReference type="Rhea" id="RHEA:16573"/>
        <dbReference type="ChEBI" id="CHEBI:16810"/>
        <dbReference type="ChEBI" id="CHEBI:29985"/>
        <dbReference type="ChEBI" id="CHEBI:58452"/>
        <dbReference type="ChEBI" id="CHEBI:58538"/>
        <dbReference type="EC" id="2.6.1.52"/>
    </reaction>
</comment>
<evidence type="ECO:0000256" key="11">
    <source>
        <dbReference type="ARBA" id="ARBA00049007"/>
    </source>
</evidence>
<feature type="binding site" evidence="12">
    <location>
        <position position="99"/>
    </location>
    <ligand>
        <name>pyridoxal 5'-phosphate</name>
        <dbReference type="ChEBI" id="CHEBI:597326"/>
    </ligand>
</feature>
<dbReference type="FunFam" id="3.90.1150.10:FF:000006">
    <property type="entry name" value="Phosphoserine aminotransferase"/>
    <property type="match status" value="1"/>
</dbReference>
<dbReference type="UniPathway" id="UPA00135">
    <property type="reaction ID" value="UER00197"/>
</dbReference>
<accession>A0A2W2AKX4</accession>
<dbReference type="Gene3D" id="3.90.1150.10">
    <property type="entry name" value="Aspartate Aminotransferase, domain 1"/>
    <property type="match status" value="1"/>
</dbReference>
<evidence type="ECO:0000313" key="14">
    <source>
        <dbReference type="EMBL" id="PZF72940.1"/>
    </source>
</evidence>
<dbReference type="UniPathway" id="UPA00244">
    <property type="reaction ID" value="UER00311"/>
</dbReference>
<feature type="binding site" evidence="12">
    <location>
        <position position="148"/>
    </location>
    <ligand>
        <name>pyridoxal 5'-phosphate</name>
        <dbReference type="ChEBI" id="CHEBI:597326"/>
    </ligand>
</feature>
<dbReference type="GO" id="GO:0030170">
    <property type="term" value="F:pyridoxal phosphate binding"/>
    <property type="evidence" value="ECO:0007669"/>
    <property type="project" value="UniProtKB-UniRule"/>
</dbReference>
<keyword evidence="6 12" id="KW-0808">Transferase</keyword>
<comment type="caution">
    <text evidence="12">Lacks conserved residue(s) required for the propagation of feature annotation.</text>
</comment>
<dbReference type="GO" id="GO:0008615">
    <property type="term" value="P:pyridoxine biosynthetic process"/>
    <property type="evidence" value="ECO:0007669"/>
    <property type="project" value="UniProtKB-UniRule"/>
</dbReference>
<dbReference type="Proteomes" id="UP000248745">
    <property type="component" value="Unassembled WGS sequence"/>
</dbReference>
<keyword evidence="15" id="KW-1185">Reference proteome</keyword>
<evidence type="ECO:0000259" key="13">
    <source>
        <dbReference type="Pfam" id="PF00266"/>
    </source>
</evidence>
<comment type="cofactor">
    <cofactor evidence="12">
        <name>pyridoxal 5'-phosphate</name>
        <dbReference type="ChEBI" id="CHEBI:597326"/>
    </cofactor>
    <text evidence="12">Binds 1 pyridoxal phosphate per subunit.</text>
</comment>
<feature type="binding site" evidence="12">
    <location>
        <begin position="73"/>
        <end position="74"/>
    </location>
    <ligand>
        <name>pyridoxal 5'-phosphate</name>
        <dbReference type="ChEBI" id="CHEBI:597326"/>
    </ligand>
</feature>
<evidence type="ECO:0000256" key="8">
    <source>
        <dbReference type="ARBA" id="ARBA00023096"/>
    </source>
</evidence>
<dbReference type="EMBL" id="QKTW01000016">
    <property type="protein sequence ID" value="PZF72940.1"/>
    <property type="molecule type" value="Genomic_DNA"/>
</dbReference>
<keyword evidence="8 12" id="KW-0664">Pyridoxine biosynthesis</keyword>
<comment type="subcellular location">
    <subcellularLocation>
        <location evidence="12">Cytoplasm</location>
    </subcellularLocation>
</comment>
<evidence type="ECO:0000256" key="3">
    <source>
        <dbReference type="ARBA" id="ARBA00006904"/>
    </source>
</evidence>
<evidence type="ECO:0000313" key="15">
    <source>
        <dbReference type="Proteomes" id="UP000248745"/>
    </source>
</evidence>
<comment type="function">
    <text evidence="12">Catalyzes the reversible conversion of 3-phosphohydroxypyruvate to phosphoserine and of 3-hydroxy-2-oxo-4-phosphonooxybutanoate to phosphohydroxythreonine.</text>
</comment>
<dbReference type="OrthoDB" id="9809412at2"/>